<dbReference type="Gene3D" id="3.40.50.12780">
    <property type="entry name" value="N-terminal domain of ligase-like"/>
    <property type="match status" value="2"/>
</dbReference>
<dbReference type="CDD" id="cd05930">
    <property type="entry name" value="A_NRPS"/>
    <property type="match status" value="1"/>
</dbReference>
<dbReference type="PROSITE" id="PS50075">
    <property type="entry name" value="CARRIER"/>
    <property type="match status" value="2"/>
</dbReference>
<dbReference type="InterPro" id="IPR006162">
    <property type="entry name" value="Ppantetheine_attach_site"/>
</dbReference>
<dbReference type="SMART" id="SM00823">
    <property type="entry name" value="PKS_PP"/>
    <property type="match status" value="2"/>
</dbReference>
<dbReference type="InterPro" id="IPR045851">
    <property type="entry name" value="AMP-bd_C_sf"/>
</dbReference>
<comment type="cofactor">
    <cofactor evidence="1">
        <name>pantetheine 4'-phosphate</name>
        <dbReference type="ChEBI" id="CHEBI:47942"/>
    </cofactor>
</comment>
<dbReference type="Gene3D" id="1.10.1200.10">
    <property type="entry name" value="ACP-like"/>
    <property type="match status" value="2"/>
</dbReference>
<organism evidence="5 6">
    <name type="scientific">Vibrio rhizosphaerae</name>
    <dbReference type="NCBI Taxonomy" id="398736"/>
    <lineage>
        <taxon>Bacteria</taxon>
        <taxon>Pseudomonadati</taxon>
        <taxon>Pseudomonadota</taxon>
        <taxon>Gammaproteobacteria</taxon>
        <taxon>Vibrionales</taxon>
        <taxon>Vibrionaceae</taxon>
        <taxon>Vibrio</taxon>
    </lineage>
</organism>
<dbReference type="SUPFAM" id="SSF56801">
    <property type="entry name" value="Acetyl-CoA synthetase-like"/>
    <property type="match status" value="2"/>
</dbReference>
<dbReference type="Gene3D" id="3.30.300.30">
    <property type="match status" value="2"/>
</dbReference>
<comment type="caution">
    <text evidence="5">The sequence shown here is derived from an EMBL/GenBank/DDBJ whole genome shotgun (WGS) entry which is preliminary data.</text>
</comment>
<feature type="domain" description="Carrier" evidence="4">
    <location>
        <begin position="1012"/>
        <end position="1088"/>
    </location>
</feature>
<dbReference type="InterPro" id="IPR009081">
    <property type="entry name" value="PP-bd_ACP"/>
</dbReference>
<keyword evidence="3" id="KW-0597">Phosphoprotein</keyword>
<dbReference type="Proteomes" id="UP001279860">
    <property type="component" value="Unassembled WGS sequence"/>
</dbReference>
<dbReference type="Pfam" id="PF13193">
    <property type="entry name" value="AMP-binding_C"/>
    <property type="match status" value="2"/>
</dbReference>
<gene>
    <name evidence="5" type="ORF">SBX64_06445</name>
</gene>
<accession>A0ABU4IRZ5</accession>
<evidence type="ECO:0000313" key="6">
    <source>
        <dbReference type="Proteomes" id="UP001279860"/>
    </source>
</evidence>
<dbReference type="PANTHER" id="PTHR45527">
    <property type="entry name" value="NONRIBOSOMAL PEPTIDE SYNTHETASE"/>
    <property type="match status" value="1"/>
</dbReference>
<dbReference type="Pfam" id="PF00668">
    <property type="entry name" value="Condensation"/>
    <property type="match status" value="2"/>
</dbReference>
<dbReference type="InterPro" id="IPR025110">
    <property type="entry name" value="AMP-bd_C"/>
</dbReference>
<dbReference type="SUPFAM" id="SSF47336">
    <property type="entry name" value="ACP-like"/>
    <property type="match status" value="2"/>
</dbReference>
<reference evidence="5 6" key="1">
    <citation type="submission" date="2023-11" db="EMBL/GenBank/DDBJ databases">
        <title>Plant-associative lifestyle of Vibrio porteresiae and its evolutionary dynamics.</title>
        <authorList>
            <person name="Rameshkumar N."/>
            <person name="Kirti K."/>
        </authorList>
    </citation>
    <scope>NUCLEOTIDE SEQUENCE [LARGE SCALE GENOMIC DNA]</scope>
    <source>
        <strain evidence="5 6">MSSRF7</strain>
    </source>
</reference>
<feature type="domain" description="Carrier" evidence="4">
    <location>
        <begin position="2159"/>
        <end position="2234"/>
    </location>
</feature>
<proteinExistence type="predicted"/>
<dbReference type="InterPro" id="IPR020806">
    <property type="entry name" value="PKS_PP-bd"/>
</dbReference>
<dbReference type="NCBIfam" id="NF003417">
    <property type="entry name" value="PRK04813.1"/>
    <property type="match status" value="3"/>
</dbReference>
<dbReference type="PANTHER" id="PTHR45527:SF1">
    <property type="entry name" value="FATTY ACID SYNTHASE"/>
    <property type="match status" value="1"/>
</dbReference>
<dbReference type="EMBL" id="JAWRCP010000001">
    <property type="protein sequence ID" value="MDW6092182.1"/>
    <property type="molecule type" value="Genomic_DNA"/>
</dbReference>
<sequence length="2252" mass="245967">MESTSLEQVNQAVSLNQAALWFLYQLAPASAAYNVYFVSELGQPGEPALQLDKLEQSFYLAVESHVIMRTGYFQQGEQVCARAFAATQAEFCVEHRTCTDSERQEWIARSADQPFQLETGNVLRVNLLIGEGISYITVTAHHIAGDFYGMERFMQTWAEFYTHLTTGQPAPEVHEQFSHWLSRQEAWLASESADKATTFWQQAIGDVPEGLNIPTDFERPEIRAFTGDEWICQADSRLSDAIFATAKTYQVTPYVLLLSAFQYYLHRLSGQTRFLIASPTSGRRGRRDRDVVGYCANPIPVMADFSQSTSFAALMQHNTAFLKTSVPHQKLPFARLAQGLMKERSADRSGLVSHMLTYTPTHALDFCRPLIGRMLETGQRGAAHELNLGVYKSQTGELSCHWRFNTSLFREETIAAMADDFFALLDCLTANPEHTLQSLPVMAWMTVSEPDHSRADLQTITQSTASQPATARALWQQRADDDVALLHHEDVITVGALNRTVASLCNGLVQQGFSPQSQGSLAVLLPRGEKQVAAMLAAWQFGVPYVPFDDKLPTARLHGMMADAQVRACVGLGARPAWLADTIVWLDASGIDGFSTEFAALPAHAASTAYMIFTSGSTGTPKAVAVGHQALAAYVTALNQRLNLQPGSVYASLASIATDLSYTALWGGLLGGFPVRVLDEDWMLDAEGLADHLSAYPVDMLKVVPSHLQGLLASGRLEILPRCALVLGGEGTTETFLQQLWQTAPNLTVFNHYGPTETTVGVLAGRLTADQPVSLGTPLAGNRIYVLDDAMSPVPTGAIGQLYVAGEQLAEGYWQDAEKTAQSFIAHPLISGETIYRTGDRVRRLPGGALQFIGRADGQVKIRGYRVELAEIERKLAQLPSVREAAVCFERDARRESLVAFVVADRHTEQLITALESELPGYMLPHFWQHLAQLPRHSNGKIDRKALREQAQTLIGSPTTTPSRFAGQTPLAGQTSLGGQTVLEAEKLAGQTQLEGQTALAGESEGQTDLAAPHSQWVRQLQTLFAQVLQLEPSAIDPQAGFFALGGDSILALQLVAMARKASLPLTPQVIFRHQSPAALSEFLAEQQAKEVVNATAEITDNRTASPQRSCSRRQMALLPNSIECGDVTADLSQPDLTQITAQIEAAVIEDILPLSPGQQGIFYHCLLENDPSLYTNVTAMSLTGQIEPFDFLHAWQEAALRHDILRSRFIWEGLDQPVMVVCRGLQIETDYQDWQHLSGEDQSTAFAGLLTHEADNGFDIGTAPLMRVTLVHFGQAQFRLVWTRHHLVVDGWTSALIAGEAIALYRQETLAEAPTLQAYSQWLADADVSQAMAYWQQTLAGVEGPTTLASAVSADAAHAVNVTVDSPEDQTDSPQNTAPKANCVKTNYVKTELDAGLLTQLTQQARAHNLTVNTLLQLGWALTLNRATGRSDVVFGSTTSGRSDAVTAIQQTAGMFINTLPQRVILKADQSLQALAQQVQLSASESRHADFLSLAQIQSALSLPPGEALFDTVLVYQNYPFPPALADLDDPKIELLSVLEHSNLPLMLQIEPGETLTLHCRYDQLRLCEQQITTLLAIFEQALIQLGRSFTQRIDSCLAALIAHDSELAILRGPATSTASRPSDDLIQQIHHLARQTPDKPALIATDQTYTYATLVEAVENRAAVLTGLVAELTGTDAFDGALTGTDGLTEPDTVTGTDALTRTVAVALPRNTELVINLLALYRAGITYIPLDPGHPSERLENILQQSGATCLLVAEPLALSSDIRQVTVAELQTVTVSAHTPVPTLEQAIPAEATAYSIFTSGSTGRPKGVQISRGALQHFMHVIANEIPVSAQSRLLAVTTVGFDIAALELFLPLLHGGLVVLAGDDVCKDTQSLVQQIINHDINLLQATPATWQGLAEYEGAWWQTLDVLSGGEALPKTLATTLLRQANRVFNLYGPTEATIWASCEPVSWASLENGSTNHVVIGQPFAETDFYVLDEMQHPVRVGVEGELYIAGDGLAKGYLNRAELTAEKFVANPFRTEAGARMYRTGDRVMMDAQQRIHYLGRMDFQVKLRGFRIELGEIEALLLKHDTVRDAVVVLWDAQQDSAFIAAYVSIRHGHPEPTDLTAYLAEHLPGYMVPACIEVMEQLPLNTNGKINRQALPYPTAGAGRRHLPPETATEQSLADIWQQILNVTAVSVDDNFFHLGGNSLSATRLQARIQRTFNQRLPLAEIFHNPTIKALADKLTADTSQQDDLAMMAALLDEFEL</sequence>
<dbReference type="SMART" id="SM01294">
    <property type="entry name" value="PKS_PP_betabranch"/>
    <property type="match status" value="1"/>
</dbReference>
<dbReference type="NCBIfam" id="TIGR01733">
    <property type="entry name" value="AA-adenyl-dom"/>
    <property type="match status" value="2"/>
</dbReference>
<dbReference type="InterPro" id="IPR036736">
    <property type="entry name" value="ACP-like_sf"/>
</dbReference>
<dbReference type="PROSITE" id="PS00455">
    <property type="entry name" value="AMP_BINDING"/>
    <property type="match status" value="1"/>
</dbReference>
<dbReference type="Pfam" id="PF00550">
    <property type="entry name" value="PP-binding"/>
    <property type="match status" value="2"/>
</dbReference>
<dbReference type="Pfam" id="PF00501">
    <property type="entry name" value="AMP-binding"/>
    <property type="match status" value="2"/>
</dbReference>
<name>A0ABU4IRZ5_9VIBR</name>
<evidence type="ECO:0000313" key="5">
    <source>
        <dbReference type="EMBL" id="MDW6092182.1"/>
    </source>
</evidence>
<dbReference type="InterPro" id="IPR042099">
    <property type="entry name" value="ANL_N_sf"/>
</dbReference>
<dbReference type="InterPro" id="IPR001242">
    <property type="entry name" value="Condensation_dom"/>
</dbReference>
<dbReference type="InterPro" id="IPR020845">
    <property type="entry name" value="AMP-binding_CS"/>
</dbReference>
<evidence type="ECO:0000259" key="4">
    <source>
        <dbReference type="PROSITE" id="PS50075"/>
    </source>
</evidence>
<dbReference type="InterPro" id="IPR010071">
    <property type="entry name" value="AA_adenyl_dom"/>
</dbReference>
<keyword evidence="2" id="KW-0596">Phosphopantetheine</keyword>
<evidence type="ECO:0000256" key="1">
    <source>
        <dbReference type="ARBA" id="ARBA00001957"/>
    </source>
</evidence>
<dbReference type="RefSeq" id="WP_318584574.1">
    <property type="nucleotide sequence ID" value="NZ_JAWRCP010000001.1"/>
</dbReference>
<evidence type="ECO:0000256" key="2">
    <source>
        <dbReference type="ARBA" id="ARBA00022450"/>
    </source>
</evidence>
<evidence type="ECO:0000256" key="3">
    <source>
        <dbReference type="ARBA" id="ARBA00022553"/>
    </source>
</evidence>
<dbReference type="PROSITE" id="PS00012">
    <property type="entry name" value="PHOSPHOPANTETHEINE"/>
    <property type="match status" value="1"/>
</dbReference>
<dbReference type="SUPFAM" id="SSF52777">
    <property type="entry name" value="CoA-dependent acyltransferases"/>
    <property type="match status" value="4"/>
</dbReference>
<dbReference type="InterPro" id="IPR023213">
    <property type="entry name" value="CAT-like_dom_sf"/>
</dbReference>
<dbReference type="InterPro" id="IPR000873">
    <property type="entry name" value="AMP-dep_synth/lig_dom"/>
</dbReference>
<keyword evidence="6" id="KW-1185">Reference proteome</keyword>
<dbReference type="Gene3D" id="3.30.559.30">
    <property type="entry name" value="Nonribosomal peptide synthetase, condensation domain"/>
    <property type="match status" value="2"/>
</dbReference>
<protein>
    <submittedName>
        <fullName evidence="5">Amino acid adenylation domain-containing protein</fullName>
    </submittedName>
</protein>
<dbReference type="Gene3D" id="3.30.559.10">
    <property type="entry name" value="Chloramphenicol acetyltransferase-like domain"/>
    <property type="match status" value="2"/>
</dbReference>